<feature type="transmembrane region" description="Helical" evidence="6">
    <location>
        <begin position="118"/>
        <end position="141"/>
    </location>
</feature>
<feature type="transmembrane region" description="Helical" evidence="6">
    <location>
        <begin position="81"/>
        <end position="106"/>
    </location>
</feature>
<evidence type="ECO:0000256" key="2">
    <source>
        <dbReference type="ARBA" id="ARBA00022692"/>
    </source>
</evidence>
<dbReference type="Proteomes" id="UP001187471">
    <property type="component" value="Unassembled WGS sequence"/>
</dbReference>
<comment type="similarity">
    <text evidence="5">Belongs to the major facilitator superfamily. Phosphate:H(+) symporter (TC 2.A.1.9) family.</text>
</comment>
<feature type="transmembrane region" description="Helical" evidence="6">
    <location>
        <begin position="469"/>
        <end position="488"/>
    </location>
</feature>
<proteinExistence type="inferred from homology"/>
<dbReference type="GO" id="GO:0016020">
    <property type="term" value="C:membrane"/>
    <property type="evidence" value="ECO:0007669"/>
    <property type="project" value="UniProtKB-SubCell"/>
</dbReference>
<dbReference type="AlphaFoldDB" id="A0AA88R5H1"/>
<dbReference type="InterPro" id="IPR056555">
    <property type="entry name" value="NFD4_C"/>
</dbReference>
<keyword evidence="3 6" id="KW-1133">Transmembrane helix</keyword>
<dbReference type="Pfam" id="PF06813">
    <property type="entry name" value="Nodulin-like"/>
    <property type="match status" value="1"/>
</dbReference>
<name>A0AA88R5H1_9ASTE</name>
<evidence type="ECO:0000259" key="8">
    <source>
        <dbReference type="Pfam" id="PF23262"/>
    </source>
</evidence>
<dbReference type="SUPFAM" id="SSF103473">
    <property type="entry name" value="MFS general substrate transporter"/>
    <property type="match status" value="1"/>
</dbReference>
<evidence type="ECO:0000256" key="4">
    <source>
        <dbReference type="ARBA" id="ARBA00023136"/>
    </source>
</evidence>
<comment type="caution">
    <text evidence="9">The sequence shown here is derived from an EMBL/GenBank/DDBJ whole genome shotgun (WGS) entry which is preliminary data.</text>
</comment>
<protein>
    <recommendedName>
        <fullName evidence="11">Nodulin-like domain-containing protein</fullName>
    </recommendedName>
</protein>
<dbReference type="EMBL" id="JAVXUO010001390">
    <property type="protein sequence ID" value="KAK2982773.1"/>
    <property type="molecule type" value="Genomic_DNA"/>
</dbReference>
<keyword evidence="10" id="KW-1185">Reference proteome</keyword>
<feature type="non-terminal residue" evidence="9">
    <location>
        <position position="1"/>
    </location>
</feature>
<feature type="transmembrane region" description="Helical" evidence="6">
    <location>
        <begin position="249"/>
        <end position="268"/>
    </location>
</feature>
<feature type="transmembrane region" description="Helical" evidence="6">
    <location>
        <begin position="217"/>
        <end position="243"/>
    </location>
</feature>
<evidence type="ECO:0000256" key="3">
    <source>
        <dbReference type="ARBA" id="ARBA00022989"/>
    </source>
</evidence>
<gene>
    <name evidence="9" type="ORF">RJ640_025189</name>
</gene>
<evidence type="ECO:0000256" key="1">
    <source>
        <dbReference type="ARBA" id="ARBA00004141"/>
    </source>
</evidence>
<feature type="transmembrane region" description="Helical" evidence="6">
    <location>
        <begin position="185"/>
        <end position="205"/>
    </location>
</feature>
<dbReference type="InterPro" id="IPR010658">
    <property type="entry name" value="Nodulin-like"/>
</dbReference>
<feature type="domain" description="Nodulin-like" evidence="7">
    <location>
        <begin position="21"/>
        <end position="267"/>
    </location>
</feature>
<evidence type="ECO:0000313" key="10">
    <source>
        <dbReference type="Proteomes" id="UP001187471"/>
    </source>
</evidence>
<feature type="transmembrane region" description="Helical" evidence="6">
    <location>
        <begin position="376"/>
        <end position="395"/>
    </location>
</feature>
<keyword evidence="4 6" id="KW-0472">Membrane</keyword>
<evidence type="ECO:0008006" key="11">
    <source>
        <dbReference type="Google" id="ProtNLM"/>
    </source>
</evidence>
<dbReference type="PANTHER" id="PTHR21576:SF11">
    <property type="entry name" value="MAJOR FACILITATOR SUPERFAMILY PROTEIN"/>
    <property type="match status" value="1"/>
</dbReference>
<evidence type="ECO:0000256" key="6">
    <source>
        <dbReference type="SAM" id="Phobius"/>
    </source>
</evidence>
<evidence type="ECO:0000259" key="7">
    <source>
        <dbReference type="Pfam" id="PF06813"/>
    </source>
</evidence>
<feature type="transmembrane region" description="Helical" evidence="6">
    <location>
        <begin position="407"/>
        <end position="424"/>
    </location>
</feature>
<keyword evidence="2 6" id="KW-0812">Transmembrane</keyword>
<accession>A0AA88R5H1</accession>
<evidence type="ECO:0000256" key="5">
    <source>
        <dbReference type="ARBA" id="ARBA00044504"/>
    </source>
</evidence>
<comment type="subcellular location">
    <subcellularLocation>
        <location evidence="1">Membrane</location>
        <topology evidence="1">Multi-pass membrane protein</topology>
    </subcellularLocation>
</comment>
<dbReference type="InterPro" id="IPR036259">
    <property type="entry name" value="MFS_trans_sf"/>
</dbReference>
<organism evidence="9 10">
    <name type="scientific">Escallonia rubra</name>
    <dbReference type="NCBI Taxonomy" id="112253"/>
    <lineage>
        <taxon>Eukaryota</taxon>
        <taxon>Viridiplantae</taxon>
        <taxon>Streptophyta</taxon>
        <taxon>Embryophyta</taxon>
        <taxon>Tracheophyta</taxon>
        <taxon>Spermatophyta</taxon>
        <taxon>Magnoliopsida</taxon>
        <taxon>eudicotyledons</taxon>
        <taxon>Gunneridae</taxon>
        <taxon>Pentapetalae</taxon>
        <taxon>asterids</taxon>
        <taxon>campanulids</taxon>
        <taxon>Escalloniales</taxon>
        <taxon>Escalloniaceae</taxon>
        <taxon>Escallonia</taxon>
    </lineage>
</organism>
<feature type="domain" description="NFD4 C-terminal" evidence="8">
    <location>
        <begin position="320"/>
        <end position="493"/>
    </location>
</feature>
<evidence type="ECO:0000313" key="9">
    <source>
        <dbReference type="EMBL" id="KAK2982773.1"/>
    </source>
</evidence>
<feature type="transmembrane region" description="Helical" evidence="6">
    <location>
        <begin position="436"/>
        <end position="457"/>
    </location>
</feature>
<feature type="transmembrane region" description="Helical" evidence="6">
    <location>
        <begin position="338"/>
        <end position="356"/>
    </location>
</feature>
<sequence length="528" mass="57597">VQIIPANFVLAPAFLPPMSLQWLSLVGAIWLQSINGTNSDFPAYSSQLKKLLAMSQLQLNNLAFASDAGKLFGWFSGVAAVYLPLWLVLMIGSALGLIGYGVQYLLLTNQIPTLPYSLVFLLTVLAGNSICWINTVCYIIAIQNFPLDRQVAVGLSTSYQGLSAKIYSDIVDVFFPSSPAERAKGYLLLNSVLPLVVCVVAAPVVRDVHVGRSRKLIGGFVVIFVITLVTGSWAVISCLGSVISSLSPRIILIGMCVFLVIPVLVPLAEKICERQRQKCCIRKEKRVHNVSIEEVEEDHGGTMGVENIGVKRESVGEDCEVGIREEIGVKEMIKRVDFWLYFFVYFFGATLGLVYLNNLGQIAESRGYSRTSALVSLSSSFGFFGRLVPFLLDYYTSRTKYVLSRPASIAVMTAPLSAAFFLLLNPTSLSLHISTAIIGICTGAITSISVSTTTELFGAKNFGVNHNILVMNIPLGSFLFGDLAALLYRREGSGGFSVLDDRGNHFPKDKFDTITFSSIPSFSENIPK</sequence>
<reference evidence="9" key="1">
    <citation type="submission" date="2022-12" db="EMBL/GenBank/DDBJ databases">
        <title>Draft genome assemblies for two species of Escallonia (Escalloniales).</title>
        <authorList>
            <person name="Chanderbali A."/>
            <person name="Dervinis C."/>
            <person name="Anghel I."/>
            <person name="Soltis D."/>
            <person name="Soltis P."/>
            <person name="Zapata F."/>
        </authorList>
    </citation>
    <scope>NUCLEOTIDE SEQUENCE</scope>
    <source>
        <strain evidence="9">UCBG92.1500</strain>
        <tissue evidence="9">Leaf</tissue>
    </source>
</reference>
<dbReference type="PANTHER" id="PTHR21576">
    <property type="entry name" value="UNCHARACTERIZED NODULIN-LIKE PROTEIN"/>
    <property type="match status" value="1"/>
</dbReference>
<dbReference type="Pfam" id="PF23262">
    <property type="entry name" value="NFD4_C"/>
    <property type="match status" value="1"/>
</dbReference>